<name>A0ABQ8IIM2_9ROSI</name>
<proteinExistence type="predicted"/>
<evidence type="ECO:0000313" key="2">
    <source>
        <dbReference type="Proteomes" id="UP000827721"/>
    </source>
</evidence>
<evidence type="ECO:0000313" key="1">
    <source>
        <dbReference type="EMBL" id="KAH7576500.1"/>
    </source>
</evidence>
<comment type="caution">
    <text evidence="1">The sequence shown here is derived from an EMBL/GenBank/DDBJ whole genome shotgun (WGS) entry which is preliminary data.</text>
</comment>
<reference evidence="1 2" key="1">
    <citation type="submission" date="2021-02" db="EMBL/GenBank/DDBJ databases">
        <title>Plant Genome Project.</title>
        <authorList>
            <person name="Zhang R.-G."/>
        </authorList>
    </citation>
    <scope>NUCLEOTIDE SEQUENCE [LARGE SCALE GENOMIC DNA]</scope>
    <source>
        <tissue evidence="1">Leaves</tissue>
    </source>
</reference>
<sequence>MVWCRSSYSLLASALRFSSSSIRFDIETKLVSPLPNKYCEASFVERLPFELQNLHQHGAMVVISPSLPKAVFTDVAVL</sequence>
<protein>
    <submittedName>
        <fullName evidence="1">Uncharacterized protein</fullName>
    </submittedName>
</protein>
<dbReference type="Proteomes" id="UP000827721">
    <property type="component" value="Unassembled WGS sequence"/>
</dbReference>
<dbReference type="EMBL" id="JAFEMO010000001">
    <property type="protein sequence ID" value="KAH7576500.1"/>
    <property type="molecule type" value="Genomic_DNA"/>
</dbReference>
<organism evidence="1 2">
    <name type="scientific">Xanthoceras sorbifolium</name>
    <dbReference type="NCBI Taxonomy" id="99658"/>
    <lineage>
        <taxon>Eukaryota</taxon>
        <taxon>Viridiplantae</taxon>
        <taxon>Streptophyta</taxon>
        <taxon>Embryophyta</taxon>
        <taxon>Tracheophyta</taxon>
        <taxon>Spermatophyta</taxon>
        <taxon>Magnoliopsida</taxon>
        <taxon>eudicotyledons</taxon>
        <taxon>Gunneridae</taxon>
        <taxon>Pentapetalae</taxon>
        <taxon>rosids</taxon>
        <taxon>malvids</taxon>
        <taxon>Sapindales</taxon>
        <taxon>Sapindaceae</taxon>
        <taxon>Xanthoceroideae</taxon>
        <taxon>Xanthoceras</taxon>
    </lineage>
</organism>
<gene>
    <name evidence="1" type="ORF">JRO89_XS01G0086100</name>
</gene>
<keyword evidence="2" id="KW-1185">Reference proteome</keyword>
<accession>A0ABQ8IIM2</accession>